<dbReference type="SUPFAM" id="SSF50199">
    <property type="entry name" value="Staphylococcal nuclease"/>
    <property type="match status" value="1"/>
</dbReference>
<dbReference type="SMART" id="SM00318">
    <property type="entry name" value="SNc"/>
    <property type="match status" value="1"/>
</dbReference>
<evidence type="ECO:0000313" key="8">
    <source>
        <dbReference type="Proteomes" id="UP000219546"/>
    </source>
</evidence>
<name>A0A285CJV7_9BACI</name>
<dbReference type="Proteomes" id="UP000219546">
    <property type="component" value="Unassembled WGS sequence"/>
</dbReference>
<sequence length="950" mass="103016">MKQLRSASLRLILSFVLVVSLISPFVSKAETADAISVAEAIANNTGTATVEGYIVGHTTGTNSYDREAPFANDYNLAIADSPTETDPAKILPVQLTSEFRLQFGLQTNPDIIGSKIQVKGSLEPYFTVPGLRQPTSITFVEGEPNPEEPGDPQALTIADAKTKTGQMVTIEGVVTADNDAIGGGRLSTYMQDETGGINIFAFDPSTYPSLDEGDLVEVTGTITIYNGLTEIEPEANGIQVVAENQPLPSPQTITLADFMNEATAEPFEGTLVQVEGYVQSVLSSHAGGGYNVTIVDEEFNGTTLRVMEGTNAISSIEQGKWYSFTGIMSQYNSYQLLPRSSEDIQLLENQPPAPDPSGEYEAVVSRVVDGDTINITTPVLGTTSVRFVNIDTPETYHNPQNELDQSQLEHGLAAKEYMSTLLEPGDEVIVKVGEEPLDDYGRLLAQVIRKEDNLNTNLEMVQKGYAVTYFIWPVGDMDEYEIYQAAVREASQAGLGIWNPEDPLLELPFEFRAREQGGGLDKPVGHSDTKEYVAPELWETVPVDKRIFFWSEAEAQAAGFTPADGETNPEEPSIFTIADARKLADGETVTVEGVITTVPGSWGSKGFYVQDETGGIYVYQSGTGISQGDLVRIEGTLGQFNEEKQLTNPTIKVLSSNQPLPEAVIVSPAEVNQDVQGELVKLDGVTITEIKEQSYGTVEFLAVKGEESVLVRIDNRTGYDYAAFTSQFKEGDVINVTGIASIFRGTFQVKPRGEADLELSYVDDSIGSFTFTTAPGDGRKTKVILTGQELKDFRAGKLTIQFDEKALNFLGAESLTDDLTDPVVSEAKGKVELAFAKLGETGLEGNQDLYALTFVQKGKADQAWNIQVKDIFLADSEGNEEEQAGFIYYFSGETSSLSGDVNGDGQVSLADLALLSALIGTESEAEIEKADLNQDGQVDEKDYKILVKFI</sequence>
<dbReference type="Gene3D" id="2.40.50.1010">
    <property type="match status" value="1"/>
</dbReference>
<dbReference type="EMBL" id="OAOP01000001">
    <property type="protein sequence ID" value="SNX67318.1"/>
    <property type="molecule type" value="Genomic_DNA"/>
</dbReference>
<dbReference type="SUPFAM" id="SSF101756">
    <property type="entry name" value="Hypothetical protein YgiW"/>
    <property type="match status" value="1"/>
</dbReference>
<dbReference type="AlphaFoldDB" id="A0A285CJV7"/>
<feature type="domain" description="Dockerin" evidence="6">
    <location>
        <begin position="894"/>
        <end position="950"/>
    </location>
</feature>
<organism evidence="7 8">
    <name type="scientific">Bacillus oleivorans</name>
    <dbReference type="NCBI Taxonomy" id="1448271"/>
    <lineage>
        <taxon>Bacteria</taxon>
        <taxon>Bacillati</taxon>
        <taxon>Bacillota</taxon>
        <taxon>Bacilli</taxon>
        <taxon>Bacillales</taxon>
        <taxon>Bacillaceae</taxon>
        <taxon>Bacillus</taxon>
    </lineage>
</organism>
<protein>
    <submittedName>
        <fullName evidence="7">Endonuclease YncB( thermonuclease family)</fullName>
    </submittedName>
</protein>
<keyword evidence="2 7" id="KW-0255">Endonuclease</keyword>
<dbReference type="PROSITE" id="PS00018">
    <property type="entry name" value="EF_HAND_1"/>
    <property type="match status" value="1"/>
</dbReference>
<dbReference type="Pfam" id="PF18942">
    <property type="entry name" value="DUF5689"/>
    <property type="match status" value="1"/>
</dbReference>
<dbReference type="InterPro" id="IPR018247">
    <property type="entry name" value="EF_Hand_1_Ca_BS"/>
</dbReference>
<evidence type="ECO:0000256" key="3">
    <source>
        <dbReference type="ARBA" id="ARBA00022801"/>
    </source>
</evidence>
<dbReference type="InterPro" id="IPR036700">
    <property type="entry name" value="BOBF_sf"/>
</dbReference>
<reference evidence="7 8" key="1">
    <citation type="submission" date="2017-08" db="EMBL/GenBank/DDBJ databases">
        <authorList>
            <person name="de Groot N.N."/>
        </authorList>
    </citation>
    <scope>NUCLEOTIDE SEQUENCE [LARGE SCALE GENOMIC DNA]</scope>
    <source>
        <strain evidence="7 8">JC228</strain>
    </source>
</reference>
<dbReference type="InterPro" id="IPR016071">
    <property type="entry name" value="Staphylococal_nuclease_OB-fold"/>
</dbReference>
<gene>
    <name evidence="7" type="ORF">SAMN05877753_101637</name>
</gene>
<dbReference type="Pfam" id="PF19886">
    <property type="entry name" value="DUF6359"/>
    <property type="match status" value="1"/>
</dbReference>
<dbReference type="Gene3D" id="2.40.50.200">
    <property type="entry name" value="Bacterial OB-fold"/>
    <property type="match status" value="1"/>
</dbReference>
<evidence type="ECO:0000259" key="6">
    <source>
        <dbReference type="PROSITE" id="PS51766"/>
    </source>
</evidence>
<feature type="chain" id="PRO_5039463895" evidence="4">
    <location>
        <begin position="29"/>
        <end position="950"/>
    </location>
</feature>
<dbReference type="CDD" id="cd04486">
    <property type="entry name" value="YhcR_OBF_like"/>
    <property type="match status" value="2"/>
</dbReference>
<dbReference type="GO" id="GO:0030246">
    <property type="term" value="F:carbohydrate binding"/>
    <property type="evidence" value="ECO:0007669"/>
    <property type="project" value="InterPro"/>
</dbReference>
<dbReference type="InterPro" id="IPR035437">
    <property type="entry name" value="SNase_OB-fold_sf"/>
</dbReference>
<evidence type="ECO:0000256" key="1">
    <source>
        <dbReference type="ARBA" id="ARBA00022722"/>
    </source>
</evidence>
<dbReference type="Gene3D" id="1.10.1330.10">
    <property type="entry name" value="Dockerin domain"/>
    <property type="match status" value="1"/>
</dbReference>
<keyword evidence="1" id="KW-0540">Nuclease</keyword>
<dbReference type="GO" id="GO:0000272">
    <property type="term" value="P:polysaccharide catabolic process"/>
    <property type="evidence" value="ECO:0007669"/>
    <property type="project" value="InterPro"/>
</dbReference>
<dbReference type="PROSITE" id="PS51766">
    <property type="entry name" value="DOCKERIN"/>
    <property type="match status" value="1"/>
</dbReference>
<evidence type="ECO:0000256" key="2">
    <source>
        <dbReference type="ARBA" id="ARBA00022759"/>
    </source>
</evidence>
<feature type="signal peptide" evidence="4">
    <location>
        <begin position="1"/>
        <end position="28"/>
    </location>
</feature>
<dbReference type="PROSITE" id="PS50830">
    <property type="entry name" value="TNASE_3"/>
    <property type="match status" value="1"/>
</dbReference>
<dbReference type="Gene3D" id="2.40.50.90">
    <property type="match status" value="1"/>
</dbReference>
<dbReference type="PANTHER" id="PTHR12302">
    <property type="entry name" value="EBNA2 BINDING PROTEIN P100"/>
    <property type="match status" value="1"/>
</dbReference>
<evidence type="ECO:0000259" key="5">
    <source>
        <dbReference type="PROSITE" id="PS50830"/>
    </source>
</evidence>
<feature type="domain" description="TNase-like" evidence="5">
    <location>
        <begin position="358"/>
        <end position="500"/>
    </location>
</feature>
<accession>A0A285CJV7</accession>
<keyword evidence="8" id="KW-1185">Reference proteome</keyword>
<dbReference type="InterPro" id="IPR045939">
    <property type="entry name" value="YhcR_N"/>
</dbReference>
<dbReference type="InterPro" id="IPR016134">
    <property type="entry name" value="Dockerin_dom"/>
</dbReference>
<dbReference type="CDD" id="cd08547">
    <property type="entry name" value="Type_II_cohesin"/>
    <property type="match status" value="1"/>
</dbReference>
<dbReference type="Pfam" id="PF00404">
    <property type="entry name" value="Dockerin_1"/>
    <property type="match status" value="1"/>
</dbReference>
<dbReference type="RefSeq" id="WP_097157219.1">
    <property type="nucleotide sequence ID" value="NZ_JBEPMQ010000003.1"/>
</dbReference>
<dbReference type="SUPFAM" id="SSF63446">
    <property type="entry name" value="Type I dockerin domain"/>
    <property type="match status" value="1"/>
</dbReference>
<dbReference type="Pfam" id="PF00565">
    <property type="entry name" value="SNase"/>
    <property type="match status" value="1"/>
</dbReference>
<evidence type="ECO:0000256" key="4">
    <source>
        <dbReference type="SAM" id="SignalP"/>
    </source>
</evidence>
<dbReference type="GO" id="GO:0004519">
    <property type="term" value="F:endonuclease activity"/>
    <property type="evidence" value="ECO:0007669"/>
    <property type="project" value="UniProtKB-KW"/>
</dbReference>
<dbReference type="InterPro" id="IPR036439">
    <property type="entry name" value="Dockerin_dom_sf"/>
</dbReference>
<dbReference type="GO" id="GO:0004553">
    <property type="term" value="F:hydrolase activity, hydrolyzing O-glycosyl compounds"/>
    <property type="evidence" value="ECO:0007669"/>
    <property type="project" value="InterPro"/>
</dbReference>
<keyword evidence="3" id="KW-0378">Hydrolase</keyword>
<dbReference type="InterPro" id="IPR043744">
    <property type="entry name" value="DUF5689"/>
</dbReference>
<keyword evidence="4" id="KW-0732">Signal</keyword>
<dbReference type="Gene3D" id="2.60.40.680">
    <property type="match status" value="1"/>
</dbReference>
<dbReference type="SUPFAM" id="SSF49384">
    <property type="entry name" value="Carbohydrate-binding domain"/>
    <property type="match status" value="1"/>
</dbReference>
<evidence type="ECO:0000313" key="7">
    <source>
        <dbReference type="EMBL" id="SNX67318.1"/>
    </source>
</evidence>
<dbReference type="GO" id="GO:0003676">
    <property type="term" value="F:nucleic acid binding"/>
    <property type="evidence" value="ECO:0007669"/>
    <property type="project" value="InterPro"/>
</dbReference>
<dbReference type="PANTHER" id="PTHR12302:SF3">
    <property type="entry name" value="SERINE_THREONINE-PROTEIN KINASE 31"/>
    <property type="match status" value="1"/>
</dbReference>
<dbReference type="InterPro" id="IPR008965">
    <property type="entry name" value="CBM2/CBM3_carb-bd_dom_sf"/>
</dbReference>
<dbReference type="OrthoDB" id="9775118at2"/>
<dbReference type="InterPro" id="IPR002105">
    <property type="entry name" value="Dockerin_1_rpt"/>
</dbReference>
<proteinExistence type="predicted"/>